<dbReference type="Gramene" id="OE9A080912T1">
    <property type="protein sequence ID" value="OE9A080912C1"/>
    <property type="gene ID" value="OE9A080912"/>
</dbReference>
<dbReference type="Proteomes" id="UP000594638">
    <property type="component" value="Unassembled WGS sequence"/>
</dbReference>
<organism evidence="1 2">
    <name type="scientific">Olea europaea subsp. europaea</name>
    <dbReference type="NCBI Taxonomy" id="158383"/>
    <lineage>
        <taxon>Eukaryota</taxon>
        <taxon>Viridiplantae</taxon>
        <taxon>Streptophyta</taxon>
        <taxon>Embryophyta</taxon>
        <taxon>Tracheophyta</taxon>
        <taxon>Spermatophyta</taxon>
        <taxon>Magnoliopsida</taxon>
        <taxon>eudicotyledons</taxon>
        <taxon>Gunneridae</taxon>
        <taxon>Pentapetalae</taxon>
        <taxon>asterids</taxon>
        <taxon>lamiids</taxon>
        <taxon>Lamiales</taxon>
        <taxon>Oleaceae</taxon>
        <taxon>Oleeae</taxon>
        <taxon>Olea</taxon>
    </lineage>
</organism>
<protein>
    <submittedName>
        <fullName evidence="1">Uncharacterized protein</fullName>
    </submittedName>
</protein>
<gene>
    <name evidence="1" type="ORF">OLEA9_A080912</name>
</gene>
<reference evidence="1 2" key="1">
    <citation type="submission" date="2019-12" db="EMBL/GenBank/DDBJ databases">
        <authorList>
            <person name="Alioto T."/>
            <person name="Alioto T."/>
            <person name="Gomez Garrido J."/>
        </authorList>
    </citation>
    <scope>NUCLEOTIDE SEQUENCE [LARGE SCALE GENOMIC DNA]</scope>
</reference>
<proteinExistence type="predicted"/>
<evidence type="ECO:0000313" key="2">
    <source>
        <dbReference type="Proteomes" id="UP000594638"/>
    </source>
</evidence>
<comment type="caution">
    <text evidence="1">The sequence shown here is derived from an EMBL/GenBank/DDBJ whole genome shotgun (WGS) entry which is preliminary data.</text>
</comment>
<dbReference type="EMBL" id="CACTIH010001823">
    <property type="protein sequence ID" value="CAA2964385.1"/>
    <property type="molecule type" value="Genomic_DNA"/>
</dbReference>
<dbReference type="AlphaFoldDB" id="A0A8S0Q7S8"/>
<sequence length="202" mass="19871">MNSRFLCSNGDHLSYNLDGPYIFDDHTIVVSVRFHGCCWESFGLRIAISRFQFLVAGGNPVQGKGEGVLGDIRDKENMMKVLGKEKWVGMTDEGEVGVGGDGVCAGGEDVGVGGDGVGEGGDGVGGDGDRVCVGGKGVGVGGDGVCVGWEGGRVGGDGVCVGGEGIGVGVVGDGIGGEGVGVGGYSVGVGGEGVGGVVMVLE</sequence>
<evidence type="ECO:0000313" key="1">
    <source>
        <dbReference type="EMBL" id="CAA2964385.1"/>
    </source>
</evidence>
<accession>A0A8S0Q7S8</accession>
<keyword evidence="2" id="KW-1185">Reference proteome</keyword>
<name>A0A8S0Q7S8_OLEEU</name>